<evidence type="ECO:0000313" key="3">
    <source>
        <dbReference type="Proteomes" id="UP000887540"/>
    </source>
</evidence>
<keyword evidence="3" id="KW-1185">Reference proteome</keyword>
<keyword evidence="2" id="KW-0812">Transmembrane</keyword>
<dbReference type="Proteomes" id="UP000887540">
    <property type="component" value="Unplaced"/>
</dbReference>
<feature type="region of interest" description="Disordered" evidence="1">
    <location>
        <begin position="418"/>
        <end position="555"/>
    </location>
</feature>
<name>A0A914DV11_9BILA</name>
<organism evidence="3 4">
    <name type="scientific">Acrobeloides nanus</name>
    <dbReference type="NCBI Taxonomy" id="290746"/>
    <lineage>
        <taxon>Eukaryota</taxon>
        <taxon>Metazoa</taxon>
        <taxon>Ecdysozoa</taxon>
        <taxon>Nematoda</taxon>
        <taxon>Chromadorea</taxon>
        <taxon>Rhabditida</taxon>
        <taxon>Tylenchina</taxon>
        <taxon>Cephalobomorpha</taxon>
        <taxon>Cephaloboidea</taxon>
        <taxon>Cephalobidae</taxon>
        <taxon>Acrobeloides</taxon>
    </lineage>
</organism>
<feature type="transmembrane region" description="Helical" evidence="2">
    <location>
        <begin position="6"/>
        <end position="25"/>
    </location>
</feature>
<proteinExistence type="predicted"/>
<keyword evidence="2" id="KW-0472">Membrane</keyword>
<dbReference type="AlphaFoldDB" id="A0A914DV11"/>
<evidence type="ECO:0000313" key="4">
    <source>
        <dbReference type="WBParaSite" id="ACRNAN_scaffold4078.g18732.t1"/>
    </source>
</evidence>
<feature type="compositionally biased region" description="Acidic residues" evidence="1">
    <location>
        <begin position="133"/>
        <end position="156"/>
    </location>
</feature>
<reference evidence="4" key="1">
    <citation type="submission" date="2022-11" db="UniProtKB">
        <authorList>
            <consortium name="WormBaseParasite"/>
        </authorList>
    </citation>
    <scope>IDENTIFICATION</scope>
</reference>
<evidence type="ECO:0000256" key="2">
    <source>
        <dbReference type="SAM" id="Phobius"/>
    </source>
</evidence>
<sequence>MSSPGIVIPVMVLLLLVIYFLFALVRGLKEANSDLSNQLMQDEDSPSKSLASLPRSNHKYFVPSLGSLNEVEDDDDDEDVSQRLLNEDEPAEPPESQPKLTWKEKFLICIGLEDPKRLRERASRRNTRQDTGEQMEMDEMIDEEALSSDSEDEDQNSEFVTDEQASSFVADEQDHFSDEHGDNENHHPRAPSRSPMRVNSMPTTRQGGQSDGEVNNKKRPHTLYIPQNNWLQPPSPRRAASSSLNKQPSTSSIDRDLASESSPLMEKQKKKPYESKLTPEKRSPLPPRSERTRQHPSIRNIIENDDELDSIQILIPSSSEAEPPPTVIDHAERLQVSDWGSHGQSTRPPSDERSFGDPTPSTSTIEQPELGLADPRIVYSNPYSSYASAMCSPIMQDAVSGRRNGAGYTPLLCQVAEVSPDKEKSSLTPTPQIQRRLVDPTLPPISPMSPRSRASDASSGNRTQSSGTGSHSDPRSPTSPSSPTEIGRPRFRISMSPTAARRTASEGNAQLNADPNARRFVLRVNGKTPPEAPGTPSSSGPRPAHRSHSQQQTTV</sequence>
<feature type="compositionally biased region" description="Polar residues" evidence="1">
    <location>
        <begin position="455"/>
        <end position="469"/>
    </location>
</feature>
<feature type="compositionally biased region" description="Basic and acidic residues" evidence="1">
    <location>
        <begin position="172"/>
        <end position="187"/>
    </location>
</feature>
<accession>A0A914DV11</accession>
<feature type="compositionally biased region" description="Basic and acidic residues" evidence="1">
    <location>
        <begin position="271"/>
        <end position="293"/>
    </location>
</feature>
<keyword evidence="2" id="KW-1133">Transmembrane helix</keyword>
<dbReference type="WBParaSite" id="ACRNAN_scaffold4078.g18732.t1">
    <property type="protein sequence ID" value="ACRNAN_scaffold4078.g18732.t1"/>
    <property type="gene ID" value="ACRNAN_scaffold4078.g18732"/>
</dbReference>
<protein>
    <submittedName>
        <fullName evidence="4">Uncharacterized protein</fullName>
    </submittedName>
</protein>
<feature type="compositionally biased region" description="Basic and acidic residues" evidence="1">
    <location>
        <begin position="120"/>
        <end position="131"/>
    </location>
</feature>
<evidence type="ECO:0000256" key="1">
    <source>
        <dbReference type="SAM" id="MobiDB-lite"/>
    </source>
</evidence>
<feature type="region of interest" description="Disordered" evidence="1">
    <location>
        <begin position="120"/>
        <end position="376"/>
    </location>
</feature>